<dbReference type="Proteomes" id="UP000597507">
    <property type="component" value="Unassembled WGS sequence"/>
</dbReference>
<name>A0A8J2ZAC8_9PROT</name>
<comment type="caution">
    <text evidence="2">The sequence shown here is derived from an EMBL/GenBank/DDBJ whole genome shotgun (WGS) entry which is preliminary data.</text>
</comment>
<sequence length="95" mass="9812">MTTPIPTTTPEEDPMPRLPGPAAPAPAASAPEPAVAQRLGLLFRRAARSAALLADPEASGGMRFACFSADLAGWPASQADGARRLRMTVSIEVVS</sequence>
<reference evidence="2 3" key="1">
    <citation type="journal article" date="2014" name="Int. J. Syst. Evol. Microbiol.">
        <title>Complete genome sequence of Corynebacterium casei LMG S-19264T (=DSM 44701T), isolated from a smear-ripened cheese.</title>
        <authorList>
            <consortium name="US DOE Joint Genome Institute (JGI-PGF)"/>
            <person name="Walter F."/>
            <person name="Albersmeier A."/>
            <person name="Kalinowski J."/>
            <person name="Ruckert C."/>
        </authorList>
    </citation>
    <scope>NUCLEOTIDE SEQUENCE [LARGE SCALE GENOMIC DNA]</scope>
    <source>
        <strain evidence="2 3">CGMCC 1.16330</strain>
    </source>
</reference>
<gene>
    <name evidence="2" type="ORF">GCM10010964_18440</name>
</gene>
<dbReference type="RefSeq" id="WP_188899712.1">
    <property type="nucleotide sequence ID" value="NZ_BMKS01000004.1"/>
</dbReference>
<evidence type="ECO:0000256" key="1">
    <source>
        <dbReference type="SAM" id="MobiDB-lite"/>
    </source>
</evidence>
<accession>A0A8J2ZAC8</accession>
<protein>
    <submittedName>
        <fullName evidence="2">Uncharacterized protein</fullName>
    </submittedName>
</protein>
<evidence type="ECO:0000313" key="2">
    <source>
        <dbReference type="EMBL" id="GGG30836.1"/>
    </source>
</evidence>
<keyword evidence="3" id="KW-1185">Reference proteome</keyword>
<proteinExistence type="predicted"/>
<dbReference type="AlphaFoldDB" id="A0A8J2ZAC8"/>
<dbReference type="EMBL" id="BMKS01000004">
    <property type="protein sequence ID" value="GGG30836.1"/>
    <property type="molecule type" value="Genomic_DNA"/>
</dbReference>
<evidence type="ECO:0000313" key="3">
    <source>
        <dbReference type="Proteomes" id="UP000597507"/>
    </source>
</evidence>
<organism evidence="2 3">
    <name type="scientific">Caldovatus sediminis</name>
    <dbReference type="NCBI Taxonomy" id="2041189"/>
    <lineage>
        <taxon>Bacteria</taxon>
        <taxon>Pseudomonadati</taxon>
        <taxon>Pseudomonadota</taxon>
        <taxon>Alphaproteobacteria</taxon>
        <taxon>Acetobacterales</taxon>
        <taxon>Roseomonadaceae</taxon>
        <taxon>Caldovatus</taxon>
    </lineage>
</organism>
<feature type="region of interest" description="Disordered" evidence="1">
    <location>
        <begin position="1"/>
        <end position="32"/>
    </location>
</feature>